<dbReference type="Pfam" id="PF00107">
    <property type="entry name" value="ADH_zinc_N"/>
    <property type="match status" value="1"/>
</dbReference>
<dbReference type="AlphaFoldDB" id="A0A9P6PM25"/>
<name>A0A9P6PM25_9FUNG</name>
<dbReference type="SUPFAM" id="SSF50129">
    <property type="entry name" value="GroES-like"/>
    <property type="match status" value="1"/>
</dbReference>
<dbReference type="Proteomes" id="UP000807716">
    <property type="component" value="Unassembled WGS sequence"/>
</dbReference>
<evidence type="ECO:0000256" key="3">
    <source>
        <dbReference type="ARBA" id="ARBA00023002"/>
    </source>
</evidence>
<dbReference type="SUPFAM" id="SSF51735">
    <property type="entry name" value="NAD(P)-binding Rossmann-fold domains"/>
    <property type="match status" value="1"/>
</dbReference>
<dbReference type="EMBL" id="JAAAJB010001271">
    <property type="protein sequence ID" value="KAG0248399.1"/>
    <property type="molecule type" value="Genomic_DNA"/>
</dbReference>
<comment type="caution">
    <text evidence="5">The sequence shown here is derived from an EMBL/GenBank/DDBJ whole genome shotgun (WGS) entry which is preliminary data.</text>
</comment>
<dbReference type="PANTHER" id="PTHR42683">
    <property type="entry name" value="ALDEHYDE REDUCTASE"/>
    <property type="match status" value="1"/>
</dbReference>
<evidence type="ECO:0000313" key="6">
    <source>
        <dbReference type="Proteomes" id="UP000807716"/>
    </source>
</evidence>
<keyword evidence="6" id="KW-1185">Reference proteome</keyword>
<dbReference type="GO" id="GO:0046872">
    <property type="term" value="F:metal ion binding"/>
    <property type="evidence" value="ECO:0007669"/>
    <property type="project" value="UniProtKB-KW"/>
</dbReference>
<dbReference type="OrthoDB" id="1879366at2759"/>
<dbReference type="InterPro" id="IPR047109">
    <property type="entry name" value="CAD-like"/>
</dbReference>
<dbReference type="InterPro" id="IPR013149">
    <property type="entry name" value="ADH-like_C"/>
</dbReference>
<dbReference type="GO" id="GO:0016616">
    <property type="term" value="F:oxidoreductase activity, acting on the CH-OH group of donors, NAD or NADP as acceptor"/>
    <property type="evidence" value="ECO:0007669"/>
    <property type="project" value="InterPro"/>
</dbReference>
<evidence type="ECO:0000259" key="4">
    <source>
        <dbReference type="Pfam" id="PF00107"/>
    </source>
</evidence>
<reference evidence="5" key="1">
    <citation type="journal article" date="2020" name="Fungal Divers.">
        <title>Resolving the Mortierellaceae phylogeny through synthesis of multi-gene phylogenetics and phylogenomics.</title>
        <authorList>
            <person name="Vandepol N."/>
            <person name="Liber J."/>
            <person name="Desiro A."/>
            <person name="Na H."/>
            <person name="Kennedy M."/>
            <person name="Barry K."/>
            <person name="Grigoriev I.V."/>
            <person name="Miller A.N."/>
            <person name="O'Donnell K."/>
            <person name="Stajich J.E."/>
            <person name="Bonito G."/>
        </authorList>
    </citation>
    <scope>NUCLEOTIDE SEQUENCE</scope>
    <source>
        <strain evidence="5">BC1065</strain>
    </source>
</reference>
<organism evidence="5 6">
    <name type="scientific">Actinomortierella ambigua</name>
    <dbReference type="NCBI Taxonomy" id="1343610"/>
    <lineage>
        <taxon>Eukaryota</taxon>
        <taxon>Fungi</taxon>
        <taxon>Fungi incertae sedis</taxon>
        <taxon>Mucoromycota</taxon>
        <taxon>Mortierellomycotina</taxon>
        <taxon>Mortierellomycetes</taxon>
        <taxon>Mortierellales</taxon>
        <taxon>Mortierellaceae</taxon>
        <taxon>Actinomortierella</taxon>
    </lineage>
</organism>
<evidence type="ECO:0000313" key="5">
    <source>
        <dbReference type="EMBL" id="KAG0248399.1"/>
    </source>
</evidence>
<keyword evidence="1" id="KW-0479">Metal-binding</keyword>
<feature type="domain" description="Alcohol dehydrogenase-like C-terminal" evidence="4">
    <location>
        <begin position="88"/>
        <end position="171"/>
    </location>
</feature>
<evidence type="ECO:0000256" key="2">
    <source>
        <dbReference type="ARBA" id="ARBA00022833"/>
    </source>
</evidence>
<protein>
    <recommendedName>
        <fullName evidence="4">Alcohol dehydrogenase-like C-terminal domain-containing protein</fullName>
    </recommendedName>
</protein>
<gene>
    <name evidence="5" type="ORF">DFQ27_000927</name>
</gene>
<dbReference type="Gene3D" id="3.90.180.10">
    <property type="entry name" value="Medium-chain alcohol dehydrogenases, catalytic domain"/>
    <property type="match status" value="1"/>
</dbReference>
<keyword evidence="3" id="KW-0560">Oxidoreductase</keyword>
<feature type="non-terminal residue" evidence="5">
    <location>
        <position position="241"/>
    </location>
</feature>
<dbReference type="InterPro" id="IPR036291">
    <property type="entry name" value="NAD(P)-bd_dom_sf"/>
</dbReference>
<accession>A0A9P6PM25</accession>
<proteinExistence type="predicted"/>
<sequence>MAGPQLAPYSSNRGAITRELLDERRGGVIYGGFDDRVCVPGNFVYKIPDAISSAEAAPLMCVGSTTYAQLAHHGVGPDKCVSIYGIGGLCHMALQWVRAFQAKEVVAISTSDGKRDEARQLGATRFVNSRDKDSMKQASGSMELLLVTSFGSDIDYNELLSLVANNGTCVFSLRGRHINLTAWLLGGWRAIRQMLDFAAKHHVRPWIETMPMSDANAAIKKAMDGFPRYRVVMHTDMARKP</sequence>
<keyword evidence="2" id="KW-0862">Zinc</keyword>
<dbReference type="Gene3D" id="3.40.50.720">
    <property type="entry name" value="NAD(P)-binding Rossmann-like Domain"/>
    <property type="match status" value="1"/>
</dbReference>
<dbReference type="InterPro" id="IPR011032">
    <property type="entry name" value="GroES-like_sf"/>
</dbReference>
<evidence type="ECO:0000256" key="1">
    <source>
        <dbReference type="ARBA" id="ARBA00022723"/>
    </source>
</evidence>